<accession>A0A7R9F6E7</accession>
<keyword evidence="2" id="KW-0677">Repeat</keyword>
<evidence type="ECO:0000259" key="5">
    <source>
        <dbReference type="PROSITE" id="PS50097"/>
    </source>
</evidence>
<dbReference type="Pfam" id="PF07707">
    <property type="entry name" value="BACK"/>
    <property type="match status" value="1"/>
</dbReference>
<dbReference type="InterPro" id="IPR011333">
    <property type="entry name" value="SKP1/BTB/POZ_sf"/>
</dbReference>
<dbReference type="Gene3D" id="2.120.10.80">
    <property type="entry name" value="Kelch-type beta propeller"/>
    <property type="match status" value="1"/>
</dbReference>
<dbReference type="Gene3D" id="3.30.710.10">
    <property type="entry name" value="Potassium Channel Kv1.1, Chain A"/>
    <property type="match status" value="1"/>
</dbReference>
<dbReference type="InterPro" id="IPR006652">
    <property type="entry name" value="Kelch_1"/>
</dbReference>
<evidence type="ECO:0000313" key="6">
    <source>
        <dbReference type="EMBL" id="CAD7447655.1"/>
    </source>
</evidence>
<evidence type="ECO:0000256" key="4">
    <source>
        <dbReference type="SAM" id="MobiDB-lite"/>
    </source>
</evidence>
<dbReference type="SUPFAM" id="SSF117281">
    <property type="entry name" value="Kelch motif"/>
    <property type="match status" value="1"/>
</dbReference>
<dbReference type="Gene3D" id="1.25.40.420">
    <property type="match status" value="1"/>
</dbReference>
<dbReference type="GO" id="GO:0005737">
    <property type="term" value="C:cytoplasm"/>
    <property type="evidence" value="ECO:0007669"/>
    <property type="project" value="UniProtKB-ARBA"/>
</dbReference>
<evidence type="ECO:0000256" key="1">
    <source>
        <dbReference type="ARBA" id="ARBA00022441"/>
    </source>
</evidence>
<dbReference type="FunFam" id="3.30.710.10:FF:000001">
    <property type="entry name" value="Kelch-like family member 20"/>
    <property type="match status" value="1"/>
</dbReference>
<dbReference type="Pfam" id="PF00651">
    <property type="entry name" value="BTB"/>
    <property type="match status" value="1"/>
</dbReference>
<dbReference type="EMBL" id="OD569096">
    <property type="protein sequence ID" value="CAD7447655.1"/>
    <property type="molecule type" value="Genomic_DNA"/>
</dbReference>
<keyword evidence="3" id="KW-0009">Actin-binding</keyword>
<feature type="region of interest" description="Disordered" evidence="4">
    <location>
        <begin position="83"/>
        <end position="126"/>
    </location>
</feature>
<feature type="domain" description="BTB" evidence="5">
    <location>
        <begin position="151"/>
        <end position="218"/>
    </location>
</feature>
<feature type="compositionally biased region" description="Basic and acidic residues" evidence="4">
    <location>
        <begin position="1"/>
        <end position="16"/>
    </location>
</feature>
<dbReference type="SMART" id="SM00875">
    <property type="entry name" value="BACK"/>
    <property type="match status" value="1"/>
</dbReference>
<keyword evidence="1" id="KW-0880">Kelch repeat</keyword>
<dbReference type="FunFam" id="2.120.10.80:FF:000017">
    <property type="entry name" value="kelch-like protein 1 isoform X2"/>
    <property type="match status" value="1"/>
</dbReference>
<evidence type="ECO:0000256" key="3">
    <source>
        <dbReference type="ARBA" id="ARBA00023203"/>
    </source>
</evidence>
<name>A0A7R9F6E7_9NEOP</name>
<sequence length="732" mass="79994">MEVETRSRNKKNDTAGDLKPGCPALLPIQGHKGDPGKGLLWRDIFLAVDCEHNIKAGVPKLCVPMPWGVAGLGPERRGYKAKLMATPSPSREKKDKGASEDGDSLITSSRDVGSEHSLSSLTTQDESFHSAHHAEASLKLMESYLMRNQLTDVTLIAGTRRIPAHRVVLSASSLYFAAMFTSDLREASQSEVELQNVDGEALWILVRYCYTGSIELREENVETLLGTACLLQLQEVVDACCNFLMKQLHPSNCIGIRLFADTQCCAHLLRVSHDYTTEHFTEVISNQEFLLLPADEVAKLLSSDDLNVPSEDHIFHALTAWVKHDVSERKKDCGQLLALVKLPLLAPSFIADYIETNPLFREERVCQDLIMEALKYHLLPERRPMLQSPRTRPRKSTVGALFAVGGMDANKGATSIEKFDLRTNSWSAVAKMSGRRLQFGVAVLDGKLYVVGGRDGLKTLNTVECYDMKTQVWTTLPAMSTHRHGLGVGVLEGPLYAVGGHDGWSYLNTVERWDPQARQWSFVAPMTTQRSTVGVAVLNSKLYAVGGRDGSSCLRTVECFDPHTNKWLPCAPMAKRRGGVGVGVVNGYLYALGGHDAPASNPSASRFDCVERYDPKTDTWTHVAPMSTGRDAIGVSLLGDRLFAVGGYDGQQYLKLVEAYDTQNNEWQQVGVTVGIISLADISALVITSLADIASHVVVRLADIAALVVARLADIAALAVARLADIASLVVA</sequence>
<dbReference type="AlphaFoldDB" id="A0A7R9F6E7"/>
<reference evidence="6" key="1">
    <citation type="submission" date="2020-11" db="EMBL/GenBank/DDBJ databases">
        <authorList>
            <person name="Tran Van P."/>
        </authorList>
    </citation>
    <scope>NUCLEOTIDE SEQUENCE</scope>
</reference>
<dbReference type="CDD" id="cd18444">
    <property type="entry name" value="BACK_KLHL1_like"/>
    <property type="match status" value="1"/>
</dbReference>
<gene>
    <name evidence="6" type="ORF">TBIB3V08_LOCUS9964</name>
</gene>
<protein>
    <recommendedName>
        <fullName evidence="5">BTB domain-containing protein</fullName>
    </recommendedName>
</protein>
<dbReference type="PANTHER" id="PTHR45632">
    <property type="entry name" value="LD33804P"/>
    <property type="match status" value="1"/>
</dbReference>
<dbReference type="Pfam" id="PF01344">
    <property type="entry name" value="Kelch_1"/>
    <property type="match status" value="6"/>
</dbReference>
<dbReference type="CDD" id="cd18234">
    <property type="entry name" value="BTB_POZ_KLHL1-like"/>
    <property type="match status" value="1"/>
</dbReference>
<dbReference type="InterPro" id="IPR011705">
    <property type="entry name" value="BACK"/>
</dbReference>
<dbReference type="PROSITE" id="PS50097">
    <property type="entry name" value="BTB"/>
    <property type="match status" value="1"/>
</dbReference>
<dbReference type="PANTHER" id="PTHR45632:SF17">
    <property type="entry name" value="KELCH-LIKE PROTEIN 31"/>
    <property type="match status" value="1"/>
</dbReference>
<feature type="compositionally biased region" description="Polar residues" evidence="4">
    <location>
        <begin position="105"/>
        <end position="125"/>
    </location>
</feature>
<feature type="compositionally biased region" description="Basic and acidic residues" evidence="4">
    <location>
        <begin position="90"/>
        <end position="99"/>
    </location>
</feature>
<evidence type="ECO:0000256" key="2">
    <source>
        <dbReference type="ARBA" id="ARBA00022737"/>
    </source>
</evidence>
<feature type="region of interest" description="Disordered" evidence="4">
    <location>
        <begin position="1"/>
        <end position="23"/>
    </location>
</feature>
<dbReference type="SMART" id="SM00225">
    <property type="entry name" value="BTB"/>
    <property type="match status" value="1"/>
</dbReference>
<organism evidence="6">
    <name type="scientific">Timema bartmani</name>
    <dbReference type="NCBI Taxonomy" id="61472"/>
    <lineage>
        <taxon>Eukaryota</taxon>
        <taxon>Metazoa</taxon>
        <taxon>Ecdysozoa</taxon>
        <taxon>Arthropoda</taxon>
        <taxon>Hexapoda</taxon>
        <taxon>Insecta</taxon>
        <taxon>Pterygota</taxon>
        <taxon>Neoptera</taxon>
        <taxon>Polyneoptera</taxon>
        <taxon>Phasmatodea</taxon>
        <taxon>Timematodea</taxon>
        <taxon>Timematoidea</taxon>
        <taxon>Timematidae</taxon>
        <taxon>Timema</taxon>
    </lineage>
</organism>
<dbReference type="InterPro" id="IPR000210">
    <property type="entry name" value="BTB/POZ_dom"/>
</dbReference>
<dbReference type="SUPFAM" id="SSF54695">
    <property type="entry name" value="POZ domain"/>
    <property type="match status" value="1"/>
</dbReference>
<dbReference type="FunFam" id="1.25.40.420:FF:000001">
    <property type="entry name" value="Kelch-like family member 12"/>
    <property type="match status" value="1"/>
</dbReference>
<dbReference type="SMART" id="SM00612">
    <property type="entry name" value="Kelch"/>
    <property type="match status" value="6"/>
</dbReference>
<dbReference type="InterPro" id="IPR015915">
    <property type="entry name" value="Kelch-typ_b-propeller"/>
</dbReference>
<dbReference type="GO" id="GO:0003779">
    <property type="term" value="F:actin binding"/>
    <property type="evidence" value="ECO:0007669"/>
    <property type="project" value="UniProtKB-KW"/>
</dbReference>
<proteinExistence type="predicted"/>